<protein>
    <submittedName>
        <fullName evidence="4">Diacylglycerol kinase</fullName>
    </submittedName>
</protein>
<evidence type="ECO:0000313" key="4">
    <source>
        <dbReference type="EMBL" id="TGB07336.1"/>
    </source>
</evidence>
<dbReference type="Proteomes" id="UP000297948">
    <property type="component" value="Unassembled WGS sequence"/>
</dbReference>
<name>A0A4Z0HBE0_9ACTN</name>
<accession>A0A4Z0HBE0</accession>
<keyword evidence="5" id="KW-1185">Reference proteome</keyword>
<dbReference type="OrthoDB" id="3208200at2"/>
<comment type="cofactor">
    <cofactor evidence="1">
        <name>Mg(2+)</name>
        <dbReference type="ChEBI" id="CHEBI:18420"/>
    </cofactor>
</comment>
<dbReference type="Pfam" id="PF00781">
    <property type="entry name" value="DAGK_cat"/>
    <property type="match status" value="1"/>
</dbReference>
<dbReference type="SUPFAM" id="SSF111331">
    <property type="entry name" value="NAD kinase/diacylglycerol kinase-like"/>
    <property type="match status" value="1"/>
</dbReference>
<dbReference type="InterPro" id="IPR050187">
    <property type="entry name" value="Lipid_Phosphate_FormReg"/>
</dbReference>
<keyword evidence="4" id="KW-0808">Transferase</keyword>
<evidence type="ECO:0000313" key="5">
    <source>
        <dbReference type="Proteomes" id="UP000297948"/>
    </source>
</evidence>
<proteinExistence type="inferred from homology"/>
<dbReference type="InterPro" id="IPR017438">
    <property type="entry name" value="ATP-NAD_kinase_N"/>
</dbReference>
<evidence type="ECO:0000259" key="3">
    <source>
        <dbReference type="PROSITE" id="PS50146"/>
    </source>
</evidence>
<comment type="similarity">
    <text evidence="2">Belongs to the diacylglycerol/lipid kinase family.</text>
</comment>
<dbReference type="PANTHER" id="PTHR12358">
    <property type="entry name" value="SPHINGOSINE KINASE"/>
    <property type="match status" value="1"/>
</dbReference>
<dbReference type="InterPro" id="IPR016064">
    <property type="entry name" value="NAD/diacylglycerol_kinase_sf"/>
</dbReference>
<dbReference type="SMART" id="SM00046">
    <property type="entry name" value="DAGKc"/>
    <property type="match status" value="1"/>
</dbReference>
<keyword evidence="4" id="KW-0418">Kinase</keyword>
<dbReference type="Gene3D" id="3.40.50.10330">
    <property type="entry name" value="Probable inorganic polyphosphate/atp-NAD kinase, domain 1"/>
    <property type="match status" value="1"/>
</dbReference>
<dbReference type="InterPro" id="IPR001206">
    <property type="entry name" value="Diacylglycerol_kinase_cat_dom"/>
</dbReference>
<evidence type="ECO:0000256" key="1">
    <source>
        <dbReference type="ARBA" id="ARBA00001946"/>
    </source>
</evidence>
<sequence>MMADARTRARVVIVTNPRSGGGKTARYGLVQRAEDMGAQVWMTSAEGDATSLARNAVEAGAQVLGVAGGDGTVSAVAAVAADTDRSLVVVPAGTRNHFARDLGLDLRDPGRALDALVDGEPAQVDLGVLGSRVFVNNVSFGMYADALLEPGYREDKPRAFTAVASDYVKGKQWVEARVDTPWGTVEFPQVVLISNNPYHLATPRWLGRRFSLATGRLGAIVLKRPTQAPPDLLRHLRGELRQRKRGVGPAGEGVVVWSAPGITLHGDVRHLDAGIDGEAVRLPLPVVCGIRPGALRVLLPKNRPGIPPERAVRLGTEAFGRYP</sequence>
<comment type="caution">
    <text evidence="4">The sequence shown here is derived from an EMBL/GenBank/DDBJ whole genome shotgun (WGS) entry which is preliminary data.</text>
</comment>
<feature type="domain" description="DAGKc" evidence="3">
    <location>
        <begin position="6"/>
        <end position="133"/>
    </location>
</feature>
<gene>
    <name evidence="4" type="ORF">E4099_17185</name>
</gene>
<dbReference type="Gene3D" id="2.60.200.40">
    <property type="match status" value="1"/>
</dbReference>
<dbReference type="PANTHER" id="PTHR12358:SF54">
    <property type="entry name" value="SPHINGOSINE KINASE RELATED PROTEIN"/>
    <property type="match status" value="1"/>
</dbReference>
<dbReference type="EMBL" id="SRID01000152">
    <property type="protein sequence ID" value="TGB07336.1"/>
    <property type="molecule type" value="Genomic_DNA"/>
</dbReference>
<organism evidence="4 5">
    <name type="scientific">Streptomyces palmae</name>
    <dbReference type="NCBI Taxonomy" id="1701085"/>
    <lineage>
        <taxon>Bacteria</taxon>
        <taxon>Bacillati</taxon>
        <taxon>Actinomycetota</taxon>
        <taxon>Actinomycetes</taxon>
        <taxon>Kitasatosporales</taxon>
        <taxon>Streptomycetaceae</taxon>
        <taxon>Streptomyces</taxon>
    </lineage>
</organism>
<dbReference type="PROSITE" id="PS50146">
    <property type="entry name" value="DAGK"/>
    <property type="match status" value="1"/>
</dbReference>
<dbReference type="AlphaFoldDB" id="A0A4Z0HBE0"/>
<reference evidence="4 5" key="1">
    <citation type="submission" date="2019-03" db="EMBL/GenBank/DDBJ databases">
        <authorList>
            <person name="Gonzalez-Pimentel J.L."/>
        </authorList>
    </citation>
    <scope>NUCLEOTIDE SEQUENCE [LARGE SCALE GENOMIC DNA]</scope>
    <source>
        <strain evidence="4 5">JCM 31289</strain>
    </source>
</reference>
<evidence type="ECO:0000256" key="2">
    <source>
        <dbReference type="ARBA" id="ARBA00005983"/>
    </source>
</evidence>
<dbReference type="GO" id="GO:0016301">
    <property type="term" value="F:kinase activity"/>
    <property type="evidence" value="ECO:0007669"/>
    <property type="project" value="UniProtKB-KW"/>
</dbReference>